<reference evidence="1 2" key="1">
    <citation type="submission" date="2020-02" db="EMBL/GenBank/DDBJ databases">
        <authorList>
            <person name="Hogendoorn C."/>
        </authorList>
    </citation>
    <scope>NUCLEOTIDE SEQUENCE [LARGE SCALE GENOMIC DNA]</scope>
    <source>
        <strain evidence="1">R501</strain>
    </source>
</reference>
<dbReference type="Proteomes" id="UP000503399">
    <property type="component" value="Chromosome"/>
</dbReference>
<dbReference type="AlphaFoldDB" id="A0A6F8ZF07"/>
<sequence length="110" mass="12377">MSQAAQDLRRLIMRLAALTEAKIQAAIARDSDRLLNLLQEEMDPLAEVQRILYSFPPLSPGERAELRDLIEAWMGRTTYLGTLLETQLGYIDFARAVLGIDRTGGLDTSW</sequence>
<organism evidence="1 2">
    <name type="scientific">Candidatus Hydrogenisulfobacillus filiaventi</name>
    <dbReference type="NCBI Taxonomy" id="2707344"/>
    <lineage>
        <taxon>Bacteria</taxon>
        <taxon>Bacillati</taxon>
        <taxon>Bacillota</taxon>
        <taxon>Clostridia</taxon>
        <taxon>Eubacteriales</taxon>
        <taxon>Clostridiales Family XVII. Incertae Sedis</taxon>
        <taxon>Candidatus Hydrogenisulfobacillus</taxon>
    </lineage>
</organism>
<evidence type="ECO:0000313" key="1">
    <source>
        <dbReference type="EMBL" id="CAB1128042.1"/>
    </source>
</evidence>
<protein>
    <submittedName>
        <fullName evidence="1">Uncharacterized protein</fullName>
    </submittedName>
</protein>
<evidence type="ECO:0000313" key="2">
    <source>
        <dbReference type="Proteomes" id="UP000503399"/>
    </source>
</evidence>
<keyword evidence="2" id="KW-1185">Reference proteome</keyword>
<gene>
    <name evidence="1" type="ORF">R50_0536</name>
</gene>
<accession>A0A6F8ZF07</accession>
<proteinExistence type="predicted"/>
<name>A0A6F8ZF07_9FIRM</name>
<dbReference type="KEGG" id="hfv:R50_0536"/>
<dbReference type="EMBL" id="LR778114">
    <property type="protein sequence ID" value="CAB1128042.1"/>
    <property type="molecule type" value="Genomic_DNA"/>
</dbReference>